<dbReference type="InterPro" id="IPR027417">
    <property type="entry name" value="P-loop_NTPase"/>
</dbReference>
<sequence length="441" mass="51531">MILEFSVENFLSFKDLTTLSMVKAKSFKEHNESHTFQIDSKLSLLKSAIIYGNNASGKSNLLEAMGFMKGTVINSFRDALMENNERKFPLEKFILNSKTENESSYFEIVFINNNIKYRYGFEIDDNKIIAEWLFHTTSKEVYLFKRDLQDIQINKSSFGEAIGKETDVKENVLFLSLLATLGKDTSSSIVEWFKKFNFVNGIHDRGHKRYTIDKLKSDKNFFNWVLHFIKYLEISNLSTTEEDVNDIDLDVLKEKEKDEEIINLLTSIHKIQSKQPKRDQLITYHRKYDENNILVDTVPFNFDKQESEGTKKLLYLLGPWFDTLQNGKVLLVDELDSRLHSHLTLRLIDFFHKFNTKHAQLICAVHDISLLNKETFRRDQIWFVEKNQFGASELVSLGDFKTNKVRNKSAFDKNYLDGKYGAIPYFNIDEKLNQLLYGEGK</sequence>
<comment type="caution">
    <text evidence="2">The sequence shown here is derived from an EMBL/GenBank/DDBJ whole genome shotgun (WGS) entry which is preliminary data.</text>
</comment>
<dbReference type="SUPFAM" id="SSF52540">
    <property type="entry name" value="P-loop containing nucleoside triphosphate hydrolases"/>
    <property type="match status" value="1"/>
</dbReference>
<proteinExistence type="predicted"/>
<dbReference type="PANTHER" id="PTHR40396">
    <property type="entry name" value="ATPASE-LIKE PROTEIN"/>
    <property type="match status" value="1"/>
</dbReference>
<gene>
    <name evidence="2" type="ORF">J8H85_18715</name>
</gene>
<dbReference type="InterPro" id="IPR003959">
    <property type="entry name" value="ATPase_AAA_core"/>
</dbReference>
<evidence type="ECO:0000313" key="3">
    <source>
        <dbReference type="Proteomes" id="UP000670776"/>
    </source>
</evidence>
<accession>A0ABS4BZ43</accession>
<dbReference type="PANTHER" id="PTHR40396:SF1">
    <property type="entry name" value="ATPASE AAA-TYPE CORE DOMAIN-CONTAINING PROTEIN"/>
    <property type="match status" value="1"/>
</dbReference>
<keyword evidence="3" id="KW-1185">Reference proteome</keyword>
<dbReference type="RefSeq" id="WP_209657212.1">
    <property type="nucleotide sequence ID" value="NZ_JAGJCB010000042.1"/>
</dbReference>
<dbReference type="GO" id="GO:0005524">
    <property type="term" value="F:ATP binding"/>
    <property type="evidence" value="ECO:0007669"/>
    <property type="project" value="UniProtKB-KW"/>
</dbReference>
<dbReference type="Pfam" id="PF13304">
    <property type="entry name" value="AAA_21"/>
    <property type="match status" value="1"/>
</dbReference>
<dbReference type="Proteomes" id="UP000670776">
    <property type="component" value="Unassembled WGS sequence"/>
</dbReference>
<reference evidence="2 3" key="1">
    <citation type="submission" date="2021-04" db="EMBL/GenBank/DDBJ databases">
        <title>Mariniflexile gromovii gen. nov., sp. nov., a gliding bacterium isolated from the sea urchin Strongylocentrotus intermedius.</title>
        <authorList>
            <person name="Ko S."/>
            <person name="Le V."/>
            <person name="Ahn C.-Y."/>
            <person name="Oh H.-M."/>
        </authorList>
    </citation>
    <scope>NUCLEOTIDE SEQUENCE [LARGE SCALE GENOMIC DNA]</scope>
    <source>
        <strain evidence="2 3">KCTC 12570</strain>
    </source>
</reference>
<protein>
    <submittedName>
        <fullName evidence="2">ATP-binding protein</fullName>
    </submittedName>
</protein>
<name>A0ABS4BZ43_9FLAO</name>
<feature type="domain" description="ATPase AAA-type core" evidence="1">
    <location>
        <begin position="48"/>
        <end position="372"/>
    </location>
</feature>
<organism evidence="2 3">
    <name type="scientific">Mariniflexile gromovii</name>
    <dbReference type="NCBI Taxonomy" id="362523"/>
    <lineage>
        <taxon>Bacteria</taxon>
        <taxon>Pseudomonadati</taxon>
        <taxon>Bacteroidota</taxon>
        <taxon>Flavobacteriia</taxon>
        <taxon>Flavobacteriales</taxon>
        <taxon>Flavobacteriaceae</taxon>
        <taxon>Mariniflexile</taxon>
    </lineage>
</organism>
<evidence type="ECO:0000259" key="1">
    <source>
        <dbReference type="Pfam" id="PF13304"/>
    </source>
</evidence>
<keyword evidence="2" id="KW-0067">ATP-binding</keyword>
<dbReference type="EMBL" id="JAGJCB010000042">
    <property type="protein sequence ID" value="MBP0905855.1"/>
    <property type="molecule type" value="Genomic_DNA"/>
</dbReference>
<keyword evidence="2" id="KW-0547">Nucleotide-binding</keyword>
<dbReference type="Gene3D" id="3.40.50.300">
    <property type="entry name" value="P-loop containing nucleotide triphosphate hydrolases"/>
    <property type="match status" value="1"/>
</dbReference>
<evidence type="ECO:0000313" key="2">
    <source>
        <dbReference type="EMBL" id="MBP0905855.1"/>
    </source>
</evidence>